<evidence type="ECO:0000256" key="1">
    <source>
        <dbReference type="SAM" id="MobiDB-lite"/>
    </source>
</evidence>
<sequence length="86" mass="9180">MFGVIPGALPGRDVPHRASAAAPLLRVQPDPPVHADHGHRPAQLLHAFGLGGEGHPGHHHPPLHDRLPHGHRREHAAHIGHGAAHR</sequence>
<evidence type="ECO:0000313" key="3">
    <source>
        <dbReference type="Proteomes" id="UP001054837"/>
    </source>
</evidence>
<proteinExistence type="predicted"/>
<dbReference type="EMBL" id="BPLQ01015217">
    <property type="protein sequence ID" value="GIY86516.1"/>
    <property type="molecule type" value="Genomic_DNA"/>
</dbReference>
<organism evidence="2 3">
    <name type="scientific">Caerostris darwini</name>
    <dbReference type="NCBI Taxonomy" id="1538125"/>
    <lineage>
        <taxon>Eukaryota</taxon>
        <taxon>Metazoa</taxon>
        <taxon>Ecdysozoa</taxon>
        <taxon>Arthropoda</taxon>
        <taxon>Chelicerata</taxon>
        <taxon>Arachnida</taxon>
        <taxon>Araneae</taxon>
        <taxon>Araneomorphae</taxon>
        <taxon>Entelegynae</taxon>
        <taxon>Araneoidea</taxon>
        <taxon>Araneidae</taxon>
        <taxon>Caerostris</taxon>
    </lineage>
</organism>
<accession>A0AAV4WVJ8</accession>
<reference evidence="2 3" key="1">
    <citation type="submission" date="2021-06" db="EMBL/GenBank/DDBJ databases">
        <title>Caerostris darwini draft genome.</title>
        <authorList>
            <person name="Kono N."/>
            <person name="Arakawa K."/>
        </authorList>
    </citation>
    <scope>NUCLEOTIDE SEQUENCE [LARGE SCALE GENOMIC DNA]</scope>
</reference>
<gene>
    <name evidence="2" type="ORF">CDAR_367581</name>
</gene>
<dbReference type="Proteomes" id="UP001054837">
    <property type="component" value="Unassembled WGS sequence"/>
</dbReference>
<feature type="region of interest" description="Disordered" evidence="1">
    <location>
        <begin position="48"/>
        <end position="69"/>
    </location>
</feature>
<protein>
    <submittedName>
        <fullName evidence="2">Uncharacterized protein</fullName>
    </submittedName>
</protein>
<keyword evidence="3" id="KW-1185">Reference proteome</keyword>
<comment type="caution">
    <text evidence="2">The sequence shown here is derived from an EMBL/GenBank/DDBJ whole genome shotgun (WGS) entry which is preliminary data.</text>
</comment>
<evidence type="ECO:0000313" key="2">
    <source>
        <dbReference type="EMBL" id="GIY86516.1"/>
    </source>
</evidence>
<name>A0AAV4WVJ8_9ARAC</name>
<dbReference type="AlphaFoldDB" id="A0AAV4WVJ8"/>